<dbReference type="InterPro" id="IPR023058">
    <property type="entry name" value="PPIase_PpiC_CS"/>
</dbReference>
<dbReference type="InterPro" id="IPR046357">
    <property type="entry name" value="PPIase_dom_sf"/>
</dbReference>
<dbReference type="Pfam" id="PF13623">
    <property type="entry name" value="SurA_N_2"/>
    <property type="match status" value="1"/>
</dbReference>
<dbReference type="PANTHER" id="PTHR47245:SF2">
    <property type="entry name" value="PEPTIDYL-PROLYL CIS-TRANS ISOMERASE HP_0175-RELATED"/>
    <property type="match status" value="1"/>
</dbReference>
<reference evidence="3" key="1">
    <citation type="journal article" date="2020" name="mSystems">
        <title>Genome- and Community-Level Interaction Insights into Carbon Utilization and Element Cycling Functions of Hydrothermarchaeota in Hydrothermal Sediment.</title>
        <authorList>
            <person name="Zhou Z."/>
            <person name="Liu Y."/>
            <person name="Xu W."/>
            <person name="Pan J."/>
            <person name="Luo Z.H."/>
            <person name="Li M."/>
        </authorList>
    </citation>
    <scope>NUCLEOTIDE SEQUENCE [LARGE SCALE GENOMIC DNA]</scope>
    <source>
        <strain evidence="3">SpSt-349</strain>
    </source>
</reference>
<feature type="domain" description="PpiC" evidence="2">
    <location>
        <begin position="190"/>
        <end position="291"/>
    </location>
</feature>
<name>A0A831UET9_GEOME</name>
<proteinExistence type="predicted"/>
<gene>
    <name evidence="3" type="ORF">ENQ87_14305</name>
</gene>
<protein>
    <submittedName>
        <fullName evidence="3">Peptidylprolyl isomerase</fullName>
    </submittedName>
</protein>
<organism evidence="3">
    <name type="scientific">Geobacter metallireducens</name>
    <dbReference type="NCBI Taxonomy" id="28232"/>
    <lineage>
        <taxon>Bacteria</taxon>
        <taxon>Pseudomonadati</taxon>
        <taxon>Thermodesulfobacteriota</taxon>
        <taxon>Desulfuromonadia</taxon>
        <taxon>Geobacterales</taxon>
        <taxon>Geobacteraceae</taxon>
        <taxon>Geobacter</taxon>
    </lineage>
</organism>
<dbReference type="InterPro" id="IPR000297">
    <property type="entry name" value="PPIase_PpiC"/>
</dbReference>
<evidence type="ECO:0000313" key="3">
    <source>
        <dbReference type="EMBL" id="HEN43515.1"/>
    </source>
</evidence>
<dbReference type="PROSITE" id="PS50198">
    <property type="entry name" value="PPIC_PPIASE_2"/>
    <property type="match status" value="1"/>
</dbReference>
<accession>A0A831UET9</accession>
<comment type="caution">
    <text evidence="3">The sequence shown here is derived from an EMBL/GenBank/DDBJ whole genome shotgun (WGS) entry which is preliminary data.</text>
</comment>
<dbReference type="Gene3D" id="3.10.50.40">
    <property type="match status" value="1"/>
</dbReference>
<dbReference type="InterPro" id="IPR050245">
    <property type="entry name" value="PrsA_foldase"/>
</dbReference>
<evidence type="ECO:0000259" key="2">
    <source>
        <dbReference type="PROSITE" id="PS50198"/>
    </source>
</evidence>
<evidence type="ECO:0000256" key="1">
    <source>
        <dbReference type="PROSITE-ProRule" id="PRU00278"/>
    </source>
</evidence>
<dbReference type="AlphaFoldDB" id="A0A831UET9"/>
<dbReference type="GO" id="GO:0003755">
    <property type="term" value="F:peptidyl-prolyl cis-trans isomerase activity"/>
    <property type="evidence" value="ECO:0007669"/>
    <property type="project" value="UniProtKB-KW"/>
</dbReference>
<dbReference type="InterPro" id="IPR027304">
    <property type="entry name" value="Trigger_fact/SurA_dom_sf"/>
</dbReference>
<dbReference type="SUPFAM" id="SSF109998">
    <property type="entry name" value="Triger factor/SurA peptide-binding domain-like"/>
    <property type="match status" value="1"/>
</dbReference>
<dbReference type="SUPFAM" id="SSF54534">
    <property type="entry name" value="FKBP-like"/>
    <property type="match status" value="1"/>
</dbReference>
<keyword evidence="1" id="KW-0697">Rotamase</keyword>
<dbReference type="PANTHER" id="PTHR47245">
    <property type="entry name" value="PEPTIDYLPROLYL ISOMERASE"/>
    <property type="match status" value="1"/>
</dbReference>
<sequence>MLASEKAARMNRLARYLSRVACALVIALLGGVVQAASVPDMQDRTVVARVNGAAIYRDELKVAVDNAKNRYRKAGFQSITPEFEKKIERQELAQLIDVELLVQAGAQVTDKEFTDQVEQRMAALGKARFHNATGAQKQQPTAMDAVLEKKLKRDALVDAYLEKRGVNSLQVPEKDVAEFYEKNKKSFTEPEKVKASHILIGFPRNAKAEDVDGALAKARRISEELKAGGDFAALAKEHSSCATAAQGGDLGYLQVGFMPKAFNAVAFALKPGETSEPVRTQHGFHIIRVFDKQPARIPELSEVKENIAKYLVNDYKRKKIDEIIAELKQKARIETYLMD</sequence>
<dbReference type="Pfam" id="PF00639">
    <property type="entry name" value="Rotamase"/>
    <property type="match status" value="1"/>
</dbReference>
<keyword evidence="1 3" id="KW-0413">Isomerase</keyword>
<dbReference type="PROSITE" id="PS01096">
    <property type="entry name" value="PPIC_PPIASE_1"/>
    <property type="match status" value="1"/>
</dbReference>
<dbReference type="EMBL" id="DSOV01000065">
    <property type="protein sequence ID" value="HEN43515.1"/>
    <property type="molecule type" value="Genomic_DNA"/>
</dbReference>